<dbReference type="CDD" id="cd12797">
    <property type="entry name" value="M23_peptidase"/>
    <property type="match status" value="1"/>
</dbReference>
<protein>
    <submittedName>
        <fullName evidence="4">Peptidase M23</fullName>
    </submittedName>
</protein>
<feature type="signal peptide" evidence="2">
    <location>
        <begin position="1"/>
        <end position="32"/>
    </location>
</feature>
<gene>
    <name evidence="4" type="ORF">E8M12_03580</name>
</gene>
<feature type="coiled-coil region" evidence="1">
    <location>
        <begin position="180"/>
        <end position="252"/>
    </location>
</feature>
<keyword evidence="5" id="KW-1185">Reference proteome</keyword>
<feature type="domain" description="M23ase beta-sheet core" evidence="3">
    <location>
        <begin position="288"/>
        <end position="381"/>
    </location>
</feature>
<dbReference type="PANTHER" id="PTHR21666">
    <property type="entry name" value="PEPTIDASE-RELATED"/>
    <property type="match status" value="1"/>
</dbReference>
<comment type="caution">
    <text evidence="4">The sequence shown here is derived from an EMBL/GenBank/DDBJ whole genome shotgun (WGS) entry which is preliminary data.</text>
</comment>
<dbReference type="Proteomes" id="UP000307999">
    <property type="component" value="Unassembled WGS sequence"/>
</dbReference>
<dbReference type="OrthoDB" id="9784703at2"/>
<dbReference type="Gene3D" id="6.10.250.3150">
    <property type="match status" value="1"/>
</dbReference>
<dbReference type="InterPro" id="IPR016047">
    <property type="entry name" value="M23ase_b-sheet_dom"/>
</dbReference>
<keyword evidence="2" id="KW-0732">Signal</keyword>
<dbReference type="Pfam" id="PF01551">
    <property type="entry name" value="Peptidase_M23"/>
    <property type="match status" value="1"/>
</dbReference>
<evidence type="ECO:0000256" key="2">
    <source>
        <dbReference type="SAM" id="SignalP"/>
    </source>
</evidence>
<dbReference type="FunFam" id="2.70.70.10:FF:000003">
    <property type="entry name" value="Murein hydrolase activator EnvC"/>
    <property type="match status" value="1"/>
</dbReference>
<evidence type="ECO:0000256" key="1">
    <source>
        <dbReference type="SAM" id="Coils"/>
    </source>
</evidence>
<dbReference type="Gene3D" id="2.70.70.10">
    <property type="entry name" value="Glucose Permease (Domain IIA)"/>
    <property type="match status" value="1"/>
</dbReference>
<dbReference type="GO" id="GO:0004222">
    <property type="term" value="F:metalloendopeptidase activity"/>
    <property type="evidence" value="ECO:0007669"/>
    <property type="project" value="TreeGrafter"/>
</dbReference>
<evidence type="ECO:0000313" key="4">
    <source>
        <dbReference type="EMBL" id="TKB46646.1"/>
    </source>
</evidence>
<name>A0A4U1B826_9GAMM</name>
<feature type="coiled-coil region" evidence="1">
    <location>
        <begin position="29"/>
        <end position="122"/>
    </location>
</feature>
<evidence type="ECO:0000313" key="5">
    <source>
        <dbReference type="Proteomes" id="UP000307999"/>
    </source>
</evidence>
<dbReference type="AlphaFoldDB" id="A0A4U1B826"/>
<evidence type="ECO:0000259" key="3">
    <source>
        <dbReference type="Pfam" id="PF01551"/>
    </source>
</evidence>
<dbReference type="InterPro" id="IPR011055">
    <property type="entry name" value="Dup_hybrid_motif"/>
</dbReference>
<sequence>MTSATLFPFLRIPGSLWLSGALFCLLIGNANASNDDAKTQQELDALKQQIAAQKQTLDQSNQQQQELQNRLKQDDLAIARNAQKINQISDEKQLVESKLADLRQQQQDLSKEKQKQERVLAEQIRSAYYAGHHDYLKLLLNQQDPNQVGRNLTYYQYLNDARIESIEDFKSVIQRLLDVEQEQQAQADKLAKLIDQQQQQKEALETNRQQRQATLKSINSKILSSKQRLTKLEDEEKSLIQALARLQAMQQQAWELTGLSKLKNKLQWPVKGHVTHAFGQRKQGYLRWKGVLMSAPVGRPVYTIHNGTVLFADWLKGYGLVVVVDHGDGYMSLYGHNQTLLKNVGDRVEIGEPIALVGQSGGQNQAGLYFEIRHKGKPVNPKLWCK</sequence>
<dbReference type="PANTHER" id="PTHR21666:SF270">
    <property type="entry name" value="MUREIN HYDROLASE ACTIVATOR ENVC"/>
    <property type="match status" value="1"/>
</dbReference>
<dbReference type="EMBL" id="SWDB01000007">
    <property type="protein sequence ID" value="TKB46646.1"/>
    <property type="molecule type" value="Genomic_DNA"/>
</dbReference>
<dbReference type="SUPFAM" id="SSF51261">
    <property type="entry name" value="Duplicated hybrid motif"/>
    <property type="match status" value="1"/>
</dbReference>
<accession>A0A4U1B826</accession>
<feature type="chain" id="PRO_5020270211" evidence="2">
    <location>
        <begin position="33"/>
        <end position="386"/>
    </location>
</feature>
<reference evidence="4 5" key="1">
    <citation type="submission" date="2019-04" db="EMBL/GenBank/DDBJ databases">
        <title>Thalassotalea guangxiensis sp. nov., isolated from sediment of the coastal wetland.</title>
        <authorList>
            <person name="Zheng S."/>
            <person name="Zhang D."/>
        </authorList>
    </citation>
    <scope>NUCLEOTIDE SEQUENCE [LARGE SCALE GENOMIC DNA]</scope>
    <source>
        <strain evidence="4 5">ZS-4</strain>
    </source>
</reference>
<dbReference type="RefSeq" id="WP_136734713.1">
    <property type="nucleotide sequence ID" value="NZ_SWDB01000007.1"/>
</dbReference>
<dbReference type="InterPro" id="IPR050570">
    <property type="entry name" value="Cell_wall_metabolism_enzyme"/>
</dbReference>
<keyword evidence="1" id="KW-0175">Coiled coil</keyword>
<organism evidence="4 5">
    <name type="scientific">Thalassotalea mangrovi</name>
    <dbReference type="NCBI Taxonomy" id="2572245"/>
    <lineage>
        <taxon>Bacteria</taxon>
        <taxon>Pseudomonadati</taxon>
        <taxon>Pseudomonadota</taxon>
        <taxon>Gammaproteobacteria</taxon>
        <taxon>Alteromonadales</taxon>
        <taxon>Colwelliaceae</taxon>
        <taxon>Thalassotalea</taxon>
    </lineage>
</organism>
<proteinExistence type="predicted"/>